<evidence type="ECO:0000256" key="1">
    <source>
        <dbReference type="ARBA" id="ARBA00045876"/>
    </source>
</evidence>
<dbReference type="Gene3D" id="1.25.10.10">
    <property type="entry name" value="Leucine-rich Repeat Variant"/>
    <property type="match status" value="1"/>
</dbReference>
<sequence length="283" mass="31672">MVEKLSIEEAVEALKDEDASNRKLAIKSLERVNDERIVEPLIEATKDDNAQVRFGAAEILGDIGDSAVDKLIEEFNKESGSNKRFLTVALQKTGSEKAIDSFAEALSDEDFGVRKVAVRALGELRAKDKIDAIAECINDEDGGVRTAAIFALGDIASEESIKIIKDARRREKDKDFKKYCNKAIKKAEKIIKSGGKIKISKGQPMSTIKEMEKTDIEAAIKAYEVHVKEGSTSDAPYKRLATLYRKTNDYDNEVRILKIAIETLSKEKPEKEAWFKKRLDKMI</sequence>
<dbReference type="AlphaFoldDB" id="A0A1I4GZW7"/>
<name>A0A1I4GZW7_METOL</name>
<proteinExistence type="predicted"/>
<dbReference type="InterPro" id="IPR011989">
    <property type="entry name" value="ARM-like"/>
</dbReference>
<dbReference type="SMART" id="SM00567">
    <property type="entry name" value="EZ_HEAT"/>
    <property type="match status" value="4"/>
</dbReference>
<reference evidence="3" key="1">
    <citation type="submission" date="2016-10" db="EMBL/GenBank/DDBJ databases">
        <authorList>
            <person name="Varghese N."/>
        </authorList>
    </citation>
    <scope>NUCLEOTIDE SEQUENCE [LARGE SCALE GENOMIC DNA]</scope>
    <source>
        <strain evidence="3">DSM 16632</strain>
    </source>
</reference>
<organism evidence="2 3">
    <name type="scientific">Methanobrevibacter olleyae</name>
    <dbReference type="NCBI Taxonomy" id="294671"/>
    <lineage>
        <taxon>Archaea</taxon>
        <taxon>Methanobacteriati</taxon>
        <taxon>Methanobacteriota</taxon>
        <taxon>Methanomada group</taxon>
        <taxon>Methanobacteria</taxon>
        <taxon>Methanobacteriales</taxon>
        <taxon>Methanobacteriaceae</taxon>
        <taxon>Methanobrevibacter</taxon>
    </lineage>
</organism>
<dbReference type="Proteomes" id="UP000183442">
    <property type="component" value="Unassembled WGS sequence"/>
</dbReference>
<dbReference type="InterPro" id="IPR021133">
    <property type="entry name" value="HEAT_type_2"/>
</dbReference>
<dbReference type="PANTHER" id="PTHR12697">
    <property type="entry name" value="PBS LYASE HEAT-LIKE PROTEIN"/>
    <property type="match status" value="1"/>
</dbReference>
<dbReference type="PROSITE" id="PS50077">
    <property type="entry name" value="HEAT_REPEAT"/>
    <property type="match status" value="1"/>
</dbReference>
<comment type="function">
    <text evidence="1">Catalyzes the hydroxylation of the N(6)-(4-aminobutyl)-L-lysine intermediate produced by deoxyhypusine synthase/DHPS on a critical lysine of the eukaryotic translation initiation factor 5A/eIF-5A. This is the second step of the post-translational modification of that lysine into an unusual amino acid residue named hypusine. Hypusination is unique to mature eIF-5A factor and is essential for its function.</text>
</comment>
<dbReference type="OrthoDB" id="142930at2157"/>
<dbReference type="PANTHER" id="PTHR12697:SF5">
    <property type="entry name" value="DEOXYHYPUSINE HYDROXYLASE"/>
    <property type="match status" value="1"/>
</dbReference>
<dbReference type="EMBL" id="FOTL01000007">
    <property type="protein sequence ID" value="SFL35519.1"/>
    <property type="molecule type" value="Genomic_DNA"/>
</dbReference>
<evidence type="ECO:0000313" key="3">
    <source>
        <dbReference type="Proteomes" id="UP000183442"/>
    </source>
</evidence>
<gene>
    <name evidence="2" type="ORF">SAMN02910297_00665</name>
</gene>
<dbReference type="GO" id="GO:0016491">
    <property type="term" value="F:oxidoreductase activity"/>
    <property type="evidence" value="ECO:0007669"/>
    <property type="project" value="TreeGrafter"/>
</dbReference>
<protein>
    <submittedName>
        <fullName evidence="2">HEAT repeat-containing protein</fullName>
    </submittedName>
</protein>
<dbReference type="RefSeq" id="WP_074798194.1">
    <property type="nucleotide sequence ID" value="NZ_FOTL01000007.1"/>
</dbReference>
<accession>A0A1I4GZW7</accession>
<dbReference type="InterPro" id="IPR016024">
    <property type="entry name" value="ARM-type_fold"/>
</dbReference>
<dbReference type="Pfam" id="PF13646">
    <property type="entry name" value="HEAT_2"/>
    <property type="match status" value="2"/>
</dbReference>
<dbReference type="SUPFAM" id="SSF48371">
    <property type="entry name" value="ARM repeat"/>
    <property type="match status" value="1"/>
</dbReference>
<evidence type="ECO:0000313" key="2">
    <source>
        <dbReference type="EMBL" id="SFL35519.1"/>
    </source>
</evidence>
<dbReference type="InterPro" id="IPR004155">
    <property type="entry name" value="PBS_lyase_HEAT"/>
</dbReference>